<reference evidence="1" key="1">
    <citation type="submission" date="2023-07" db="EMBL/GenBank/DDBJ databases">
        <authorList>
            <consortium name="AG Swart"/>
            <person name="Singh M."/>
            <person name="Singh A."/>
            <person name="Seah K."/>
            <person name="Emmerich C."/>
        </authorList>
    </citation>
    <scope>NUCLEOTIDE SEQUENCE</scope>
    <source>
        <strain evidence="1">DP1</strain>
    </source>
</reference>
<evidence type="ECO:0000313" key="1">
    <source>
        <dbReference type="EMBL" id="CAI2371169.1"/>
    </source>
</evidence>
<proteinExistence type="predicted"/>
<accession>A0AAD1XCF8</accession>
<name>A0AAD1XCF8_EUPCR</name>
<organism evidence="1 2">
    <name type="scientific">Euplotes crassus</name>
    <dbReference type="NCBI Taxonomy" id="5936"/>
    <lineage>
        <taxon>Eukaryota</taxon>
        <taxon>Sar</taxon>
        <taxon>Alveolata</taxon>
        <taxon>Ciliophora</taxon>
        <taxon>Intramacronucleata</taxon>
        <taxon>Spirotrichea</taxon>
        <taxon>Hypotrichia</taxon>
        <taxon>Euplotida</taxon>
        <taxon>Euplotidae</taxon>
        <taxon>Moneuplotes</taxon>
    </lineage>
</organism>
<keyword evidence="2" id="KW-1185">Reference proteome</keyword>
<gene>
    <name evidence="1" type="ORF">ECRASSUSDP1_LOCUS12489</name>
</gene>
<dbReference type="EMBL" id="CAMPGE010012402">
    <property type="protein sequence ID" value="CAI2371169.1"/>
    <property type="molecule type" value="Genomic_DNA"/>
</dbReference>
<protein>
    <submittedName>
        <fullName evidence="1">Uncharacterized protein</fullName>
    </submittedName>
</protein>
<dbReference type="AlphaFoldDB" id="A0AAD1XCF8"/>
<dbReference type="Proteomes" id="UP001295684">
    <property type="component" value="Unassembled WGS sequence"/>
</dbReference>
<sequence length="90" mass="10829">MDCSMFSPLFFFLFEMHICEDYSPLASGIYYSYFLLFHLSSGLQFFSYEKNCVHDFLASNWMIFDFSSPSFEKALVIYHSFKISFFPFYY</sequence>
<comment type="caution">
    <text evidence="1">The sequence shown here is derived from an EMBL/GenBank/DDBJ whole genome shotgun (WGS) entry which is preliminary data.</text>
</comment>
<evidence type="ECO:0000313" key="2">
    <source>
        <dbReference type="Proteomes" id="UP001295684"/>
    </source>
</evidence>